<comment type="caution">
    <text evidence="1">The sequence shown here is derived from an EMBL/GenBank/DDBJ whole genome shotgun (WGS) entry which is preliminary data.</text>
</comment>
<gene>
    <name evidence="1" type="ORF">GRJ2_003259100</name>
</gene>
<dbReference type="AlphaFoldDB" id="A0ABC9YE95"/>
<reference evidence="1 2" key="1">
    <citation type="submission" date="2024-06" db="EMBL/GenBank/DDBJ databases">
        <title>The draft genome of Grus japonensis, version 3.</title>
        <authorList>
            <person name="Nabeshima K."/>
            <person name="Suzuki S."/>
            <person name="Onuma M."/>
        </authorList>
    </citation>
    <scope>NUCLEOTIDE SEQUENCE [LARGE SCALE GENOMIC DNA]</scope>
    <source>
        <strain evidence="1 2">451A</strain>
    </source>
</reference>
<organism evidence="1 2">
    <name type="scientific">Grus japonensis</name>
    <name type="common">Japanese crane</name>
    <name type="synonym">Red-crowned crane</name>
    <dbReference type="NCBI Taxonomy" id="30415"/>
    <lineage>
        <taxon>Eukaryota</taxon>
        <taxon>Metazoa</taxon>
        <taxon>Chordata</taxon>
        <taxon>Craniata</taxon>
        <taxon>Vertebrata</taxon>
        <taxon>Euteleostomi</taxon>
        <taxon>Archelosauria</taxon>
        <taxon>Archosauria</taxon>
        <taxon>Dinosauria</taxon>
        <taxon>Saurischia</taxon>
        <taxon>Theropoda</taxon>
        <taxon>Coelurosauria</taxon>
        <taxon>Aves</taxon>
        <taxon>Neognathae</taxon>
        <taxon>Neoaves</taxon>
        <taxon>Gruiformes</taxon>
        <taxon>Gruidae</taxon>
        <taxon>Grus</taxon>
    </lineage>
</organism>
<sequence length="83" mass="9705">MMEQIILEAILKHTKDKVIGSNQHELVKGKSYLANLVAFYNEIISLVDKGKTEDVVYHYFSKAFNTIFCKIFIDKLMKHRLDK</sequence>
<evidence type="ECO:0000313" key="1">
    <source>
        <dbReference type="EMBL" id="GAB0207934.1"/>
    </source>
</evidence>
<protein>
    <submittedName>
        <fullName evidence="1">Uncharacterized protein</fullName>
    </submittedName>
</protein>
<dbReference type="Proteomes" id="UP001623348">
    <property type="component" value="Unassembled WGS sequence"/>
</dbReference>
<name>A0ABC9YE95_GRUJA</name>
<dbReference type="EMBL" id="BAAFJT010000247">
    <property type="protein sequence ID" value="GAB0207934.1"/>
    <property type="molecule type" value="Genomic_DNA"/>
</dbReference>
<keyword evidence="2" id="KW-1185">Reference proteome</keyword>
<evidence type="ECO:0000313" key="2">
    <source>
        <dbReference type="Proteomes" id="UP001623348"/>
    </source>
</evidence>
<proteinExistence type="predicted"/>
<accession>A0ABC9YE95</accession>